<dbReference type="Pfam" id="PF13468">
    <property type="entry name" value="Glyoxalase_3"/>
    <property type="match status" value="1"/>
</dbReference>
<dbReference type="InterPro" id="IPR029068">
    <property type="entry name" value="Glyas_Bleomycin-R_OHBP_Dase"/>
</dbReference>
<organism evidence="2 3">
    <name type="scientific">Thalassobaculum fulvum</name>
    <dbReference type="NCBI Taxonomy" id="1633335"/>
    <lineage>
        <taxon>Bacteria</taxon>
        <taxon>Pseudomonadati</taxon>
        <taxon>Pseudomonadota</taxon>
        <taxon>Alphaproteobacteria</taxon>
        <taxon>Rhodospirillales</taxon>
        <taxon>Thalassobaculaceae</taxon>
        <taxon>Thalassobaculum</taxon>
    </lineage>
</organism>
<dbReference type="RefSeq" id="WP_189987729.1">
    <property type="nucleotide sequence ID" value="NZ_BMZS01000002.1"/>
</dbReference>
<name>A0A918XPD4_9PROT</name>
<feature type="domain" description="Glyoxalase-like" evidence="1">
    <location>
        <begin position="14"/>
        <end position="204"/>
    </location>
</feature>
<evidence type="ECO:0000313" key="2">
    <source>
        <dbReference type="EMBL" id="GHD43156.1"/>
    </source>
</evidence>
<reference evidence="2" key="1">
    <citation type="journal article" date="2014" name="Int. J. Syst. Evol. Microbiol.">
        <title>Complete genome sequence of Corynebacterium casei LMG S-19264T (=DSM 44701T), isolated from a smear-ripened cheese.</title>
        <authorList>
            <consortium name="US DOE Joint Genome Institute (JGI-PGF)"/>
            <person name="Walter F."/>
            <person name="Albersmeier A."/>
            <person name="Kalinowski J."/>
            <person name="Ruckert C."/>
        </authorList>
    </citation>
    <scope>NUCLEOTIDE SEQUENCE</scope>
    <source>
        <strain evidence="2">KCTC 42651</strain>
    </source>
</reference>
<protein>
    <recommendedName>
        <fullName evidence="1">Glyoxalase-like domain-containing protein</fullName>
    </recommendedName>
</protein>
<gene>
    <name evidence="2" type="ORF">GCM10017083_08910</name>
</gene>
<dbReference type="Gene3D" id="3.10.180.10">
    <property type="entry name" value="2,3-Dihydroxybiphenyl 1,2-Dioxygenase, domain 1"/>
    <property type="match status" value="1"/>
</dbReference>
<comment type="caution">
    <text evidence="2">The sequence shown here is derived from an EMBL/GenBank/DDBJ whole genome shotgun (WGS) entry which is preliminary data.</text>
</comment>
<evidence type="ECO:0000313" key="3">
    <source>
        <dbReference type="Proteomes" id="UP000630353"/>
    </source>
</evidence>
<dbReference type="SUPFAM" id="SSF54593">
    <property type="entry name" value="Glyoxalase/Bleomycin resistance protein/Dihydroxybiphenyl dioxygenase"/>
    <property type="match status" value="1"/>
</dbReference>
<evidence type="ECO:0000259" key="1">
    <source>
        <dbReference type="Pfam" id="PF13468"/>
    </source>
</evidence>
<reference evidence="2" key="2">
    <citation type="submission" date="2020-09" db="EMBL/GenBank/DDBJ databases">
        <authorList>
            <person name="Sun Q."/>
            <person name="Kim S."/>
        </authorList>
    </citation>
    <scope>NUCLEOTIDE SEQUENCE</scope>
    <source>
        <strain evidence="2">KCTC 42651</strain>
    </source>
</reference>
<dbReference type="AlphaFoldDB" id="A0A918XPD4"/>
<dbReference type="InterPro" id="IPR025870">
    <property type="entry name" value="Glyoxalase-like_dom"/>
</dbReference>
<keyword evidence="3" id="KW-1185">Reference proteome</keyword>
<proteinExistence type="predicted"/>
<dbReference type="Proteomes" id="UP000630353">
    <property type="component" value="Unassembled WGS sequence"/>
</dbReference>
<sequence length="310" mass="33327">MTSRQLPGPGETFLDHLGHFVPDMEAAHRALTRLGFVQTPYTVHQTTPGPGQPPVPGGTANRCVMLREGYIEVLCVVDPQHPTGARTQRQLDRYTGVHIVAMTDADALSRRDRLDAAGFETQDPVNLRRAVPLEGGGEGMAAFTVCRTPADSMAEGRVQILTHLTEDLVWQPRWMTHENGITALRDVVILPEDLAEATDRYARFTEAAPKRIDEDMVRLELARGGVVLTTPAGAERLFPGATVPPVPGVMGYGLLSDGLAATRAFLEGRGFPVVDTGPGLVGLGLPASLGGAWLIAEDERAFPWSLRAAG</sequence>
<accession>A0A918XPD4</accession>
<dbReference type="EMBL" id="BMZS01000002">
    <property type="protein sequence ID" value="GHD43156.1"/>
    <property type="molecule type" value="Genomic_DNA"/>
</dbReference>